<comment type="caution">
    <text evidence="1">The sequence shown here is derived from an EMBL/GenBank/DDBJ whole genome shotgun (WGS) entry which is preliminary data.</text>
</comment>
<reference evidence="1 2" key="1">
    <citation type="submission" date="2021-06" db="EMBL/GenBank/DDBJ databases">
        <title>Caerostris extrusa draft genome.</title>
        <authorList>
            <person name="Kono N."/>
            <person name="Arakawa K."/>
        </authorList>
    </citation>
    <scope>NUCLEOTIDE SEQUENCE [LARGE SCALE GENOMIC DNA]</scope>
</reference>
<organism evidence="1 2">
    <name type="scientific">Caerostris extrusa</name>
    <name type="common">Bark spider</name>
    <name type="synonym">Caerostris bankana</name>
    <dbReference type="NCBI Taxonomy" id="172846"/>
    <lineage>
        <taxon>Eukaryota</taxon>
        <taxon>Metazoa</taxon>
        <taxon>Ecdysozoa</taxon>
        <taxon>Arthropoda</taxon>
        <taxon>Chelicerata</taxon>
        <taxon>Arachnida</taxon>
        <taxon>Araneae</taxon>
        <taxon>Araneomorphae</taxon>
        <taxon>Entelegynae</taxon>
        <taxon>Araneoidea</taxon>
        <taxon>Araneidae</taxon>
        <taxon>Caerostris</taxon>
    </lineage>
</organism>
<keyword evidence="2" id="KW-1185">Reference proteome</keyword>
<accession>A0AAV4MEI8</accession>
<dbReference type="Proteomes" id="UP001054945">
    <property type="component" value="Unassembled WGS sequence"/>
</dbReference>
<gene>
    <name evidence="1" type="ORF">CEXT_17271</name>
</gene>
<proteinExistence type="predicted"/>
<protein>
    <submittedName>
        <fullName evidence="1">Uncharacterized protein</fullName>
    </submittedName>
</protein>
<sequence>MTEEHKSQGQRGESTLEKNEQLLSVCLGNKTYRTETMMLLRLKQFQNRILLFLGLPKSRDLDEVFD</sequence>
<name>A0AAV4MEI8_CAEEX</name>
<dbReference type="AlphaFoldDB" id="A0AAV4MEI8"/>
<evidence type="ECO:0000313" key="1">
    <source>
        <dbReference type="EMBL" id="GIX70092.1"/>
    </source>
</evidence>
<dbReference type="EMBL" id="BPLR01002110">
    <property type="protein sequence ID" value="GIX70092.1"/>
    <property type="molecule type" value="Genomic_DNA"/>
</dbReference>
<evidence type="ECO:0000313" key="2">
    <source>
        <dbReference type="Proteomes" id="UP001054945"/>
    </source>
</evidence>